<dbReference type="Pfam" id="PF08022">
    <property type="entry name" value="FAD_binding_8"/>
    <property type="match status" value="1"/>
</dbReference>
<gene>
    <name evidence="17" type="ORF">MKZ38_004343</name>
</gene>
<dbReference type="InterPro" id="IPR039261">
    <property type="entry name" value="FNR_nucleotide-bd"/>
</dbReference>
<comment type="subcellular location">
    <subcellularLocation>
        <location evidence="1">Cell membrane</location>
        <topology evidence="1">Multi-pass membrane protein</topology>
    </subcellularLocation>
</comment>
<comment type="catalytic activity">
    <reaction evidence="13">
        <text>2 a Fe(II)-siderophore + NADP(+) + H(+) = 2 a Fe(III)-siderophore + NADPH</text>
        <dbReference type="Rhea" id="RHEA:28795"/>
        <dbReference type="Rhea" id="RHEA-COMP:11342"/>
        <dbReference type="Rhea" id="RHEA-COMP:11344"/>
        <dbReference type="ChEBI" id="CHEBI:15378"/>
        <dbReference type="ChEBI" id="CHEBI:29033"/>
        <dbReference type="ChEBI" id="CHEBI:29034"/>
        <dbReference type="ChEBI" id="CHEBI:57783"/>
        <dbReference type="ChEBI" id="CHEBI:58349"/>
        <dbReference type="EC" id="1.16.1.9"/>
    </reaction>
</comment>
<evidence type="ECO:0000256" key="10">
    <source>
        <dbReference type="ARBA" id="ARBA00023065"/>
    </source>
</evidence>
<dbReference type="Proteomes" id="UP001201980">
    <property type="component" value="Unassembled WGS sequence"/>
</dbReference>
<dbReference type="SUPFAM" id="SSF52343">
    <property type="entry name" value="Ferredoxin reductase-like, C-terminal NADP-linked domain"/>
    <property type="match status" value="1"/>
</dbReference>
<dbReference type="SFLD" id="SFLDS00052">
    <property type="entry name" value="Ferric_Reductase_Domain"/>
    <property type="match status" value="1"/>
</dbReference>
<dbReference type="PANTHER" id="PTHR32361">
    <property type="entry name" value="FERRIC/CUPRIC REDUCTASE TRANSMEMBRANE COMPONENT"/>
    <property type="match status" value="1"/>
</dbReference>
<dbReference type="GO" id="GO:0015677">
    <property type="term" value="P:copper ion import"/>
    <property type="evidence" value="ECO:0007669"/>
    <property type="project" value="TreeGrafter"/>
</dbReference>
<organism evidence="17 18">
    <name type="scientific">Zalerion maritima</name>
    <dbReference type="NCBI Taxonomy" id="339359"/>
    <lineage>
        <taxon>Eukaryota</taxon>
        <taxon>Fungi</taxon>
        <taxon>Dikarya</taxon>
        <taxon>Ascomycota</taxon>
        <taxon>Pezizomycotina</taxon>
        <taxon>Sordariomycetes</taxon>
        <taxon>Lulworthiomycetidae</taxon>
        <taxon>Lulworthiales</taxon>
        <taxon>Lulworthiaceae</taxon>
        <taxon>Zalerion</taxon>
    </lineage>
</organism>
<dbReference type="Pfam" id="PF08030">
    <property type="entry name" value="NAD_binding_6"/>
    <property type="match status" value="1"/>
</dbReference>
<evidence type="ECO:0000256" key="6">
    <source>
        <dbReference type="ARBA" id="ARBA00022692"/>
    </source>
</evidence>
<evidence type="ECO:0000313" key="17">
    <source>
        <dbReference type="EMBL" id="KAJ2897830.1"/>
    </source>
</evidence>
<keyword evidence="4" id="KW-0813">Transport</keyword>
<evidence type="ECO:0000259" key="16">
    <source>
        <dbReference type="PROSITE" id="PS51384"/>
    </source>
</evidence>
<evidence type="ECO:0000256" key="1">
    <source>
        <dbReference type="ARBA" id="ARBA00004651"/>
    </source>
</evidence>
<protein>
    <recommendedName>
        <fullName evidence="3">ferric-chelate reductase (NADPH)</fullName>
        <ecNumber evidence="3">1.16.1.9</ecNumber>
    </recommendedName>
</protein>
<dbReference type="GO" id="GO:0052851">
    <property type="term" value="F:ferric-chelate reductase (NADPH) activity"/>
    <property type="evidence" value="ECO:0007669"/>
    <property type="project" value="UniProtKB-EC"/>
</dbReference>
<feature type="transmembrane region" description="Helical" evidence="15">
    <location>
        <begin position="423"/>
        <end position="442"/>
    </location>
</feature>
<name>A0AAD5WPY5_9PEZI</name>
<evidence type="ECO:0000256" key="11">
    <source>
        <dbReference type="ARBA" id="ARBA00023136"/>
    </source>
</evidence>
<evidence type="ECO:0000256" key="2">
    <source>
        <dbReference type="ARBA" id="ARBA00006278"/>
    </source>
</evidence>
<evidence type="ECO:0000256" key="5">
    <source>
        <dbReference type="ARBA" id="ARBA00022475"/>
    </source>
</evidence>
<feature type="transmembrane region" description="Helical" evidence="15">
    <location>
        <begin position="113"/>
        <end position="132"/>
    </location>
</feature>
<evidence type="ECO:0000256" key="13">
    <source>
        <dbReference type="ARBA" id="ARBA00048483"/>
    </source>
</evidence>
<keyword evidence="10" id="KW-0406">Ion transport</keyword>
<dbReference type="SFLD" id="SFLDG01168">
    <property type="entry name" value="Ferric_reductase_subgroup_(FRE"/>
    <property type="match status" value="1"/>
</dbReference>
<keyword evidence="7" id="KW-0249">Electron transport</keyword>
<dbReference type="AlphaFoldDB" id="A0AAD5WPY5"/>
<keyword evidence="6 15" id="KW-0812">Transmembrane</keyword>
<evidence type="ECO:0000313" key="18">
    <source>
        <dbReference type="Proteomes" id="UP001201980"/>
    </source>
</evidence>
<dbReference type="InterPro" id="IPR013121">
    <property type="entry name" value="Fe_red_NAD-bd_6"/>
</dbReference>
<keyword evidence="9" id="KW-0560">Oxidoreductase</keyword>
<keyword evidence="8 15" id="KW-1133">Transmembrane helix</keyword>
<feature type="transmembrane region" description="Helical" evidence="15">
    <location>
        <begin position="243"/>
        <end position="261"/>
    </location>
</feature>
<feature type="transmembrane region" description="Helical" evidence="15">
    <location>
        <begin position="152"/>
        <end position="169"/>
    </location>
</feature>
<keyword evidence="18" id="KW-1185">Reference proteome</keyword>
<evidence type="ECO:0000256" key="9">
    <source>
        <dbReference type="ARBA" id="ARBA00023002"/>
    </source>
</evidence>
<feature type="compositionally biased region" description="Acidic residues" evidence="14">
    <location>
        <begin position="536"/>
        <end position="545"/>
    </location>
</feature>
<evidence type="ECO:0000256" key="3">
    <source>
        <dbReference type="ARBA" id="ARBA00012668"/>
    </source>
</evidence>
<evidence type="ECO:0000256" key="12">
    <source>
        <dbReference type="ARBA" id="ARBA00023180"/>
    </source>
</evidence>
<evidence type="ECO:0000256" key="15">
    <source>
        <dbReference type="SAM" id="Phobius"/>
    </source>
</evidence>
<accession>A0AAD5WPY5</accession>
<feature type="transmembrane region" description="Helical" evidence="15">
    <location>
        <begin position="181"/>
        <end position="204"/>
    </location>
</feature>
<comment type="caution">
    <text evidence="17">The sequence shown here is derived from an EMBL/GenBank/DDBJ whole genome shotgun (WGS) entry which is preliminary data.</text>
</comment>
<keyword evidence="5" id="KW-1003">Cell membrane</keyword>
<sequence length="617" mass="68989">MGWPYTIQTLSKEEKMLRHETIKWYAAIAQISVVLPVLLFLAFILFRYMYLAAVRKPKGDSKGRYDTLPSSPALKKSRTTTHARRAVVLRRMEWWLTSEVQIAGTEWGAWDQWVLGLIWGGWMLCLSVMGTGDDYLHLTKRLGAIAMSQFPFQYLMSLKSVSPLALIFRTSHERINRFHRVLGRIIYLLLILHSVLYLNYFVVVGKPHKLYSTVVLAGLACITLMSALLFTSLASVRAYSYRLFFIVHLGAAIAIPLLLFLHVPTHVVWFVTESLFVFSMDLIARKIDTFTAVASLERLPGTNLIKMVIPVPENRSERFVSPGQHVYLSIPPVSRPHDLKRGLLFEFLFNPFTISSYSPDSGELVLIARHRKGPLTGQLAQLVRDRNNTNRHSAKTTGIKLNIEGPYGSLVPKFDNIIQADRAILIAGGVGATFVLPIYAALRSRQDAKVRLVWAVRQASEATWAVLTTDAARNGISGSPGESLSPTSAAKSILDDPNVELYLTGNLLHSSNSNSPPPPPLHRGNSKRTSQPQSEPEGELEMDDGEDVELVGMLNNNSKRPDIHKIVNDTFKLGGEETVAFVVCGPRSMGRDVRRAVTPWVMRKGRKVVWHEEAFGG</sequence>
<dbReference type="CDD" id="cd06186">
    <property type="entry name" value="NOX_Duox_like_FAD_NADP"/>
    <property type="match status" value="1"/>
</dbReference>
<dbReference type="PANTHER" id="PTHR32361:SF9">
    <property type="entry name" value="FERRIC REDUCTASE TRANSMEMBRANE COMPONENT 3-RELATED"/>
    <property type="match status" value="1"/>
</dbReference>
<dbReference type="SUPFAM" id="SSF63380">
    <property type="entry name" value="Riboflavin synthase domain-like"/>
    <property type="match status" value="1"/>
</dbReference>
<dbReference type="Pfam" id="PF01794">
    <property type="entry name" value="Ferric_reduct"/>
    <property type="match status" value="1"/>
</dbReference>
<evidence type="ECO:0000256" key="4">
    <source>
        <dbReference type="ARBA" id="ARBA00022448"/>
    </source>
</evidence>
<dbReference type="InterPro" id="IPR017927">
    <property type="entry name" value="FAD-bd_FR_type"/>
</dbReference>
<feature type="transmembrane region" description="Helical" evidence="15">
    <location>
        <begin position="210"/>
        <end position="231"/>
    </location>
</feature>
<evidence type="ECO:0000256" key="8">
    <source>
        <dbReference type="ARBA" id="ARBA00022989"/>
    </source>
</evidence>
<dbReference type="EC" id="1.16.1.9" evidence="3"/>
<evidence type="ECO:0000256" key="7">
    <source>
        <dbReference type="ARBA" id="ARBA00022982"/>
    </source>
</evidence>
<dbReference type="PROSITE" id="PS51384">
    <property type="entry name" value="FAD_FR"/>
    <property type="match status" value="1"/>
</dbReference>
<dbReference type="GO" id="GO:0006879">
    <property type="term" value="P:intracellular iron ion homeostasis"/>
    <property type="evidence" value="ECO:0007669"/>
    <property type="project" value="TreeGrafter"/>
</dbReference>
<dbReference type="InterPro" id="IPR013130">
    <property type="entry name" value="Fe3_Rdtase_TM_dom"/>
</dbReference>
<dbReference type="InterPro" id="IPR013112">
    <property type="entry name" value="FAD-bd_8"/>
</dbReference>
<keyword evidence="12" id="KW-0325">Glycoprotein</keyword>
<dbReference type="EMBL" id="JAKWBI020000254">
    <property type="protein sequence ID" value="KAJ2897830.1"/>
    <property type="molecule type" value="Genomic_DNA"/>
</dbReference>
<feature type="transmembrane region" description="Helical" evidence="15">
    <location>
        <begin position="24"/>
        <end position="46"/>
    </location>
</feature>
<dbReference type="GO" id="GO:0006826">
    <property type="term" value="P:iron ion transport"/>
    <property type="evidence" value="ECO:0007669"/>
    <property type="project" value="UniProtKB-ARBA"/>
</dbReference>
<proteinExistence type="inferred from homology"/>
<dbReference type="Gene3D" id="3.40.50.80">
    <property type="entry name" value="Nucleotide-binding domain of ferredoxin-NADP reductase (FNR) module"/>
    <property type="match status" value="1"/>
</dbReference>
<evidence type="ECO:0000256" key="14">
    <source>
        <dbReference type="SAM" id="MobiDB-lite"/>
    </source>
</evidence>
<dbReference type="InterPro" id="IPR051410">
    <property type="entry name" value="Ferric/Cupric_Reductase"/>
</dbReference>
<dbReference type="GO" id="GO:0005886">
    <property type="term" value="C:plasma membrane"/>
    <property type="evidence" value="ECO:0007669"/>
    <property type="project" value="UniProtKB-SubCell"/>
</dbReference>
<keyword evidence="11 15" id="KW-0472">Membrane</keyword>
<comment type="similarity">
    <text evidence="2">Belongs to the ferric reductase (FRE) family.</text>
</comment>
<dbReference type="InterPro" id="IPR017938">
    <property type="entry name" value="Riboflavin_synthase-like_b-brl"/>
</dbReference>
<reference evidence="17" key="1">
    <citation type="submission" date="2022-07" db="EMBL/GenBank/DDBJ databases">
        <title>Draft genome sequence of Zalerion maritima ATCC 34329, a (micro)plastics degrading marine fungus.</title>
        <authorList>
            <person name="Paco A."/>
            <person name="Goncalves M.F.M."/>
            <person name="Rocha-Santos T.A.P."/>
            <person name="Alves A."/>
        </authorList>
    </citation>
    <scope>NUCLEOTIDE SEQUENCE</scope>
    <source>
        <strain evidence="17">ATCC 34329</strain>
    </source>
</reference>
<feature type="region of interest" description="Disordered" evidence="14">
    <location>
        <begin position="507"/>
        <end position="545"/>
    </location>
</feature>
<feature type="domain" description="FAD-binding FR-type" evidence="16">
    <location>
        <begin position="286"/>
        <end position="413"/>
    </location>
</feature>